<keyword evidence="7" id="KW-0326">Glycosidase</keyword>
<evidence type="ECO:0000256" key="8">
    <source>
        <dbReference type="ARBA" id="ARBA00023326"/>
    </source>
</evidence>
<evidence type="ECO:0000256" key="4">
    <source>
        <dbReference type="ARBA" id="ARBA00022801"/>
    </source>
</evidence>
<evidence type="ECO:0000313" key="10">
    <source>
        <dbReference type="EMBL" id="PNH04469.1"/>
    </source>
</evidence>
<evidence type="ECO:0000256" key="3">
    <source>
        <dbReference type="ARBA" id="ARBA00012601"/>
    </source>
</evidence>
<dbReference type="GO" id="GO:0030245">
    <property type="term" value="P:cellulose catabolic process"/>
    <property type="evidence" value="ECO:0007669"/>
    <property type="project" value="UniProtKB-KW"/>
</dbReference>
<dbReference type="InterPro" id="IPR012341">
    <property type="entry name" value="6hp_glycosidase-like_sf"/>
</dbReference>
<evidence type="ECO:0000256" key="2">
    <source>
        <dbReference type="ARBA" id="ARBA00007072"/>
    </source>
</evidence>
<evidence type="ECO:0000256" key="7">
    <source>
        <dbReference type="ARBA" id="ARBA00023295"/>
    </source>
</evidence>
<dbReference type="SUPFAM" id="SSF48208">
    <property type="entry name" value="Six-hairpin glycosidases"/>
    <property type="match status" value="1"/>
</dbReference>
<name>A0A2J7ZW19_9CHLO</name>
<comment type="similarity">
    <text evidence="2">Belongs to the glycosyl hydrolase 9 (cellulase E) family.</text>
</comment>
<sequence>MLLLALALRVSAATPEYEFSRALDLSYRFYEAQMSGAVPSWSRASRSAGGWRSASHMRDGIMSPGADISGGWYDGGDHLKVHLTTGVAASLLSYGALTWEAAYRAAGQWDIAVRNVDWVASYFLRCHFQADQFVAQVGDADTDHSKYWGRPEDQPEDGQMGEVGWRPVHVIANPGRGADVVAQAVATMVGAALMLKRDGAYKDAAKASTLLQHAQELFRLAQYLNGTWTVPIGTNVYVSHTYADDMAWAAAWLCRSEADSGGEPGALCAAAPRFWDAITSGASDVTYNSMHVPAALLLRDMGAGGAAYVKKYKKMIDGVLAKWIDDAVPCSGSDGSSPVCYTPNGLAWRCEPGQSGRAANIAFAALVASNPSDGGGSDSIKAMRLKRQCWAKGQIGYLLGYNSQKQSFVVGFRPSEDVRSPTRPGHRSSSCSRDADVTCDWADASRDADSPSVLAGALVSGPGRDDSYSGVSRHNYNRNAVSIQYNAGFTGALAGAGCSWASYCSGGCSINDDDGACDAADPACQTCGTHPSVTNRTACRSCVGKLMTMDPDLDRNKCVMCLTSSGNTHPGVQGVCMDECVPGLASQAKLNDEAGCWGICANPSFVSRNTSQARHCARCLVQALDHGYCSSCFMAAGTHRAPADYTDALSVCLDCVISGSPDVYACLDCAKLPTPEKRRACSTCLNEGGTQVSMCLSGHVELPDPEE</sequence>
<dbReference type="InterPro" id="IPR008928">
    <property type="entry name" value="6-hairpin_glycosidase_sf"/>
</dbReference>
<dbReference type="OrthoDB" id="540005at2759"/>
<evidence type="ECO:0000256" key="6">
    <source>
        <dbReference type="ARBA" id="ARBA00023277"/>
    </source>
</evidence>
<keyword evidence="6" id="KW-0119">Carbohydrate metabolism</keyword>
<gene>
    <name evidence="10" type="ORF">TSOC_009370</name>
</gene>
<dbReference type="EMBL" id="PGGS01000386">
    <property type="protein sequence ID" value="PNH04469.1"/>
    <property type="molecule type" value="Genomic_DNA"/>
</dbReference>
<proteinExistence type="inferred from homology"/>
<dbReference type="PANTHER" id="PTHR22298">
    <property type="entry name" value="ENDO-1,4-BETA-GLUCANASE"/>
    <property type="match status" value="1"/>
</dbReference>
<evidence type="ECO:0000256" key="1">
    <source>
        <dbReference type="ARBA" id="ARBA00000966"/>
    </source>
</evidence>
<evidence type="ECO:0000256" key="5">
    <source>
        <dbReference type="ARBA" id="ARBA00023001"/>
    </source>
</evidence>
<dbReference type="EC" id="3.2.1.4" evidence="3"/>
<keyword evidence="11" id="KW-1185">Reference proteome</keyword>
<protein>
    <recommendedName>
        <fullName evidence="3">cellulase</fullName>
        <ecNumber evidence="3">3.2.1.4</ecNumber>
    </recommendedName>
</protein>
<reference evidence="10 11" key="1">
    <citation type="journal article" date="2017" name="Mol. Biol. Evol.">
        <title>The 4-celled Tetrabaena socialis nuclear genome reveals the essential components for genetic control of cell number at the origin of multicellularity in the volvocine lineage.</title>
        <authorList>
            <person name="Featherston J."/>
            <person name="Arakaki Y."/>
            <person name="Hanschen E.R."/>
            <person name="Ferris P.J."/>
            <person name="Michod R.E."/>
            <person name="Olson B.J.S.C."/>
            <person name="Nozaki H."/>
            <person name="Durand P.M."/>
        </authorList>
    </citation>
    <scope>NUCLEOTIDE SEQUENCE [LARGE SCALE GENOMIC DNA]</scope>
    <source>
        <strain evidence="10 11">NIES-571</strain>
    </source>
</reference>
<dbReference type="AlphaFoldDB" id="A0A2J7ZW19"/>
<evidence type="ECO:0000313" key="11">
    <source>
        <dbReference type="Proteomes" id="UP000236333"/>
    </source>
</evidence>
<organism evidence="10 11">
    <name type="scientific">Tetrabaena socialis</name>
    <dbReference type="NCBI Taxonomy" id="47790"/>
    <lineage>
        <taxon>Eukaryota</taxon>
        <taxon>Viridiplantae</taxon>
        <taxon>Chlorophyta</taxon>
        <taxon>core chlorophytes</taxon>
        <taxon>Chlorophyceae</taxon>
        <taxon>CS clade</taxon>
        <taxon>Chlamydomonadales</taxon>
        <taxon>Tetrabaenaceae</taxon>
        <taxon>Tetrabaena</taxon>
    </lineage>
</organism>
<dbReference type="InterPro" id="IPR001701">
    <property type="entry name" value="Glyco_hydro_9"/>
</dbReference>
<evidence type="ECO:0000259" key="9">
    <source>
        <dbReference type="Pfam" id="PF00759"/>
    </source>
</evidence>
<dbReference type="Proteomes" id="UP000236333">
    <property type="component" value="Unassembled WGS sequence"/>
</dbReference>
<dbReference type="GO" id="GO:0008810">
    <property type="term" value="F:cellulase activity"/>
    <property type="evidence" value="ECO:0007669"/>
    <property type="project" value="UniProtKB-EC"/>
</dbReference>
<comment type="caution">
    <text evidence="10">The sequence shown here is derived from an EMBL/GenBank/DDBJ whole genome shotgun (WGS) entry which is preliminary data.</text>
</comment>
<comment type="catalytic activity">
    <reaction evidence="1">
        <text>Endohydrolysis of (1-&gt;4)-beta-D-glucosidic linkages in cellulose, lichenin and cereal beta-D-glucans.</text>
        <dbReference type="EC" id="3.2.1.4"/>
    </reaction>
</comment>
<keyword evidence="8" id="KW-0624">Polysaccharide degradation</keyword>
<dbReference type="Gene3D" id="1.50.10.10">
    <property type="match status" value="1"/>
</dbReference>
<feature type="domain" description="Glycoside hydrolase family 9" evidence="9">
    <location>
        <begin position="19"/>
        <end position="493"/>
    </location>
</feature>
<keyword evidence="4" id="KW-0378">Hydrolase</keyword>
<accession>A0A2J7ZW19</accession>
<keyword evidence="5" id="KW-0136">Cellulose degradation</keyword>
<dbReference type="Pfam" id="PF00759">
    <property type="entry name" value="Glyco_hydro_9"/>
    <property type="match status" value="1"/>
</dbReference>